<dbReference type="GO" id="GO:0016301">
    <property type="term" value="F:kinase activity"/>
    <property type="evidence" value="ECO:0007669"/>
    <property type="project" value="UniProtKB-KW"/>
</dbReference>
<dbReference type="OrthoDB" id="311018at2759"/>
<dbReference type="SMART" id="SM00698">
    <property type="entry name" value="MORN"/>
    <property type="match status" value="3"/>
</dbReference>
<proteinExistence type="predicted"/>
<keyword evidence="2" id="KW-0418">Kinase</keyword>
<reference evidence="2 3" key="1">
    <citation type="submission" date="2014-06" db="EMBL/GenBank/DDBJ databases">
        <authorList>
            <person name="Swart Estienne"/>
        </authorList>
    </citation>
    <scope>NUCLEOTIDE SEQUENCE [LARGE SCALE GENOMIC DNA]</scope>
    <source>
        <strain evidence="2 3">130c</strain>
    </source>
</reference>
<accession>A0A077ZPN7</accession>
<dbReference type="EMBL" id="CCKQ01000274">
    <property type="protein sequence ID" value="CDW71335.1"/>
    <property type="molecule type" value="Genomic_DNA"/>
</dbReference>
<dbReference type="Gene3D" id="2.20.110.10">
    <property type="entry name" value="Histone H3 K4-specific methyltransferase SET7/9 N-terminal domain"/>
    <property type="match status" value="2"/>
</dbReference>
<dbReference type="SUPFAM" id="SSF82185">
    <property type="entry name" value="Histone H3 K4-specific methyltransferase SET7/9 N-terminal domain"/>
    <property type="match status" value="1"/>
</dbReference>
<name>A0A077ZPN7_STYLE</name>
<organism evidence="2 3">
    <name type="scientific">Stylonychia lemnae</name>
    <name type="common">Ciliate</name>
    <dbReference type="NCBI Taxonomy" id="5949"/>
    <lineage>
        <taxon>Eukaryota</taxon>
        <taxon>Sar</taxon>
        <taxon>Alveolata</taxon>
        <taxon>Ciliophora</taxon>
        <taxon>Intramacronucleata</taxon>
        <taxon>Spirotrichea</taxon>
        <taxon>Stichotrichia</taxon>
        <taxon>Sporadotrichida</taxon>
        <taxon>Oxytrichidae</taxon>
        <taxon>Stylonychinae</taxon>
        <taxon>Stylonychia</taxon>
    </lineage>
</organism>
<evidence type="ECO:0000313" key="2">
    <source>
        <dbReference type="EMBL" id="CDW71335.1"/>
    </source>
</evidence>
<dbReference type="PANTHER" id="PTHR23084">
    <property type="entry name" value="PHOSPHATIDYLINOSITOL-4-PHOSPHATE 5-KINASE RELATED"/>
    <property type="match status" value="1"/>
</dbReference>
<keyword evidence="3" id="KW-1185">Reference proteome</keyword>
<dbReference type="PANTHER" id="PTHR23084:SF263">
    <property type="entry name" value="MORN REPEAT-CONTAINING PROTEIN 1"/>
    <property type="match status" value="1"/>
</dbReference>
<gene>
    <name evidence="2" type="primary">Contig8762.g9353</name>
    <name evidence="2" type="ORF">STYLEM_278</name>
</gene>
<dbReference type="AlphaFoldDB" id="A0A077ZPN7"/>
<keyword evidence="2" id="KW-0808">Transferase</keyword>
<evidence type="ECO:0000256" key="1">
    <source>
        <dbReference type="ARBA" id="ARBA00022737"/>
    </source>
</evidence>
<keyword evidence="1" id="KW-0677">Repeat</keyword>
<sequence length="382" mass="44945">MDLEMKSVNKQGFKCFQMPDGSVYYGEIAFLNKEDDMIYFNFDDCVEEVRPRLRQIRHGYGIQLFGRSEQNILCLYVGQFDRDMKSNKGKAIYPDGSTYEGQFKSDKFDGYGVFTFASLPNGSKFKYDGYWKNGKMQGQGYINDLISNAILYNGQFNNNLFNHENLIHISPLVNETQNQNFIRSFKAHQSRVNKQEAKYDINAVKSMISQMTYIYESQDISLRSFELEIRQGGDAKISAYQTERAKVEFLLRTQGRLYLLFDEFYNQYDAKNWKELYDPDIDHLICNNCITPAIWQPQNFASFDVMVQCRIIDPSLSDDEKQEKFSQLNFNPFAFNVWSKERFSESLEESELLKMFKKRFDKNLPLKYINLIFLETFQQPAE</sequence>
<dbReference type="InterPro" id="IPR003409">
    <property type="entry name" value="MORN"/>
</dbReference>
<dbReference type="InParanoid" id="A0A077ZPN7"/>
<protein>
    <submittedName>
        <fullName evidence="2">Phosphatidylinositol-4-phosphate 5-kinase-like protein</fullName>
    </submittedName>
</protein>
<dbReference type="Proteomes" id="UP000039865">
    <property type="component" value="Unassembled WGS sequence"/>
</dbReference>
<dbReference type="Pfam" id="PF02493">
    <property type="entry name" value="MORN"/>
    <property type="match status" value="3"/>
</dbReference>
<evidence type="ECO:0000313" key="3">
    <source>
        <dbReference type="Proteomes" id="UP000039865"/>
    </source>
</evidence>